<dbReference type="PANTHER" id="PTHR34984:SF1">
    <property type="entry name" value="CARBON STORAGE REGULATOR"/>
    <property type="match status" value="1"/>
</dbReference>
<name>A0ABU5EWI8_9BACT</name>
<dbReference type="EMBL" id="JAXBLV010000122">
    <property type="protein sequence ID" value="MDY3559668.1"/>
    <property type="molecule type" value="Genomic_DNA"/>
</dbReference>
<evidence type="ECO:0000313" key="7">
    <source>
        <dbReference type="Proteomes" id="UP001272242"/>
    </source>
</evidence>
<evidence type="ECO:0000256" key="4">
    <source>
        <dbReference type="HAMAP-Rule" id="MF_00167"/>
    </source>
</evidence>
<dbReference type="NCBIfam" id="NF002469">
    <property type="entry name" value="PRK01712.1"/>
    <property type="match status" value="1"/>
</dbReference>
<evidence type="ECO:0000256" key="1">
    <source>
        <dbReference type="ARBA" id="ARBA00022490"/>
    </source>
</evidence>
<evidence type="ECO:0000256" key="2">
    <source>
        <dbReference type="ARBA" id="ARBA00022845"/>
    </source>
</evidence>
<dbReference type="HAMAP" id="MF_00167">
    <property type="entry name" value="CsrA"/>
    <property type="match status" value="1"/>
</dbReference>
<feature type="region of interest" description="Disordered" evidence="5">
    <location>
        <begin position="53"/>
        <end position="72"/>
    </location>
</feature>
<sequence length="72" mass="7718">MLVLSRKKNESIVINNDIVITVVEIRGDKVRLGIAAPKDVPVHRQEVYDAIHGAKTPAVTNGGQPDETDGTG</sequence>
<comment type="subunit">
    <text evidence="4">Homodimer; the beta-strands of each monomer intercalate to form a hydrophobic core, while the alpha-helices form wings that extend away from the core.</text>
</comment>
<dbReference type="SUPFAM" id="SSF117130">
    <property type="entry name" value="CsrA-like"/>
    <property type="match status" value="1"/>
</dbReference>
<evidence type="ECO:0000256" key="3">
    <source>
        <dbReference type="ARBA" id="ARBA00022884"/>
    </source>
</evidence>
<dbReference type="Gene3D" id="2.60.40.4380">
    <property type="entry name" value="Translational regulator CsrA"/>
    <property type="match status" value="1"/>
</dbReference>
<accession>A0ABU5EWI8</accession>
<organism evidence="6 7">
    <name type="scientific">Gemmata algarum</name>
    <dbReference type="NCBI Taxonomy" id="2975278"/>
    <lineage>
        <taxon>Bacteria</taxon>
        <taxon>Pseudomonadati</taxon>
        <taxon>Planctomycetota</taxon>
        <taxon>Planctomycetia</taxon>
        <taxon>Gemmatales</taxon>
        <taxon>Gemmataceae</taxon>
        <taxon>Gemmata</taxon>
    </lineage>
</organism>
<comment type="similarity">
    <text evidence="4">Belongs to the CsrA/RsmA family.</text>
</comment>
<proteinExistence type="inferred from homology"/>
<dbReference type="Proteomes" id="UP001272242">
    <property type="component" value="Unassembled WGS sequence"/>
</dbReference>
<comment type="subcellular location">
    <subcellularLocation>
        <location evidence="4">Cytoplasm</location>
    </subcellularLocation>
</comment>
<dbReference type="InterPro" id="IPR036107">
    <property type="entry name" value="CsrA_sf"/>
</dbReference>
<evidence type="ECO:0000313" key="6">
    <source>
        <dbReference type="EMBL" id="MDY3559668.1"/>
    </source>
</evidence>
<dbReference type="PANTHER" id="PTHR34984">
    <property type="entry name" value="CARBON STORAGE REGULATOR"/>
    <property type="match status" value="1"/>
</dbReference>
<protein>
    <recommendedName>
        <fullName evidence="4">Translational regulator CsrA</fullName>
    </recommendedName>
</protein>
<comment type="function">
    <text evidence="4">A translational regulator that binds mRNA to regulate translation initiation and/or mRNA stability. Usually binds in the 5'-UTR at or near the Shine-Dalgarno sequence preventing ribosome-binding, thus repressing translation. Its main target seems to be the major flagellin gene, while its function is anatagonized by FliW.</text>
</comment>
<gene>
    <name evidence="4 6" type="primary">csrA</name>
    <name evidence="6" type="ORF">R5W23_000679</name>
</gene>
<evidence type="ECO:0000256" key="5">
    <source>
        <dbReference type="SAM" id="MobiDB-lite"/>
    </source>
</evidence>
<dbReference type="Pfam" id="PF02599">
    <property type="entry name" value="CsrA"/>
    <property type="match status" value="1"/>
</dbReference>
<keyword evidence="3 4" id="KW-0694">RNA-binding</keyword>
<keyword evidence="4" id="KW-0678">Repressor</keyword>
<keyword evidence="7" id="KW-1185">Reference proteome</keyword>
<dbReference type="InterPro" id="IPR003751">
    <property type="entry name" value="CsrA"/>
</dbReference>
<reference evidence="7" key="1">
    <citation type="journal article" date="2023" name="Mar. Drugs">
        <title>Gemmata algarum, a Novel Planctomycete Isolated from an Algal Mat, Displays Antimicrobial Activity.</title>
        <authorList>
            <person name="Kumar G."/>
            <person name="Kallscheuer N."/>
            <person name="Kashif M."/>
            <person name="Ahamad S."/>
            <person name="Jagadeeshwari U."/>
            <person name="Pannikurungottu S."/>
            <person name="Haufschild T."/>
            <person name="Kabuu M."/>
            <person name="Sasikala C."/>
            <person name="Jogler C."/>
            <person name="Ramana C."/>
        </authorList>
    </citation>
    <scope>NUCLEOTIDE SEQUENCE [LARGE SCALE GENOMIC DNA]</scope>
    <source>
        <strain evidence="7">JC673</strain>
    </source>
</reference>
<dbReference type="RefSeq" id="WP_320686386.1">
    <property type="nucleotide sequence ID" value="NZ_JAXBLV010000122.1"/>
</dbReference>
<keyword evidence="4" id="KW-1005">Bacterial flagellum biogenesis</keyword>
<keyword evidence="2 4" id="KW-0810">Translation regulation</keyword>
<dbReference type="NCBIfam" id="TIGR00202">
    <property type="entry name" value="csrA"/>
    <property type="match status" value="1"/>
</dbReference>
<keyword evidence="1 4" id="KW-0963">Cytoplasm</keyword>
<comment type="caution">
    <text evidence="6">The sequence shown here is derived from an EMBL/GenBank/DDBJ whole genome shotgun (WGS) entry which is preliminary data.</text>
</comment>